<dbReference type="InterPro" id="IPR011058">
    <property type="entry name" value="Cyanovirin-N"/>
</dbReference>
<comment type="caution">
    <text evidence="2">The sequence shown here is derived from an EMBL/GenBank/DDBJ whole genome shotgun (WGS) entry which is preliminary data.</text>
</comment>
<evidence type="ECO:0000313" key="3">
    <source>
        <dbReference type="Proteomes" id="UP000053095"/>
    </source>
</evidence>
<dbReference type="Pfam" id="PF08881">
    <property type="entry name" value="CVNH"/>
    <property type="match status" value="1"/>
</dbReference>
<keyword evidence="3" id="KW-1185">Reference proteome</keyword>
<dbReference type="Gene3D" id="2.30.60.10">
    <property type="entry name" value="Cyanovirin-N"/>
    <property type="match status" value="1"/>
</dbReference>
<dbReference type="InterPro" id="IPR036673">
    <property type="entry name" value="Cyanovirin-N_sf"/>
</dbReference>
<feature type="domain" description="Cyanovirin-N" evidence="1">
    <location>
        <begin position="13"/>
        <end position="111"/>
    </location>
</feature>
<gene>
    <name evidence="2" type="ORF">TCE0_024r07544</name>
</gene>
<evidence type="ECO:0000259" key="1">
    <source>
        <dbReference type="Pfam" id="PF08881"/>
    </source>
</evidence>
<dbReference type="AlphaFoldDB" id="A0A6V8H947"/>
<protein>
    <recommendedName>
        <fullName evidence="1">Cyanovirin-N domain-containing protein</fullName>
    </recommendedName>
</protein>
<dbReference type="Proteomes" id="UP000053095">
    <property type="component" value="Unassembled WGS sequence"/>
</dbReference>
<organism evidence="2 3">
    <name type="scientific">Talaromyces pinophilus</name>
    <name type="common">Penicillium pinophilum</name>
    <dbReference type="NCBI Taxonomy" id="128442"/>
    <lineage>
        <taxon>Eukaryota</taxon>
        <taxon>Fungi</taxon>
        <taxon>Dikarya</taxon>
        <taxon>Ascomycota</taxon>
        <taxon>Pezizomycotina</taxon>
        <taxon>Eurotiomycetes</taxon>
        <taxon>Eurotiomycetidae</taxon>
        <taxon>Eurotiales</taxon>
        <taxon>Trichocomaceae</taxon>
        <taxon>Talaromyces</taxon>
        <taxon>Talaromyces sect. Talaromyces</taxon>
    </lineage>
</organism>
<name>A0A6V8H947_TALPI</name>
<reference evidence="3" key="1">
    <citation type="journal article" date="2015" name="Genome Announc.">
        <title>Draft genome sequence of Talaromyces cellulolyticus strain Y-94, a source of lignocellulosic biomass-degrading enzymes.</title>
        <authorList>
            <person name="Fujii T."/>
            <person name="Koike H."/>
            <person name="Sawayama S."/>
            <person name="Yano S."/>
            <person name="Inoue H."/>
        </authorList>
    </citation>
    <scope>NUCLEOTIDE SEQUENCE [LARGE SCALE GENOMIC DNA]</scope>
    <source>
        <strain evidence="3">Y-94</strain>
    </source>
</reference>
<proteinExistence type="predicted"/>
<sequence>MPAINDHMKILELEDRHVLHYKGQKDDRTWTGEQKIDLNHFFGDTNGFFDAWKGGYADKSKEEAVEPEYESEIHFAEPKLKAKMLEDDGTTWRERQGIFLYKYFNLKDGTLDYKGPIKPPPPP</sequence>
<accession>A0A6V8H947</accession>
<evidence type="ECO:0000313" key="2">
    <source>
        <dbReference type="EMBL" id="GAM37540.1"/>
    </source>
</evidence>
<dbReference type="EMBL" id="DF933820">
    <property type="protein sequence ID" value="GAM37540.1"/>
    <property type="molecule type" value="Genomic_DNA"/>
</dbReference>